<keyword evidence="3" id="KW-1185">Reference proteome</keyword>
<feature type="region of interest" description="Disordered" evidence="1">
    <location>
        <begin position="48"/>
        <end position="72"/>
    </location>
</feature>
<feature type="compositionally biased region" description="Basic and acidic residues" evidence="1">
    <location>
        <begin position="61"/>
        <end position="72"/>
    </location>
</feature>
<dbReference type="Proteomes" id="UP000799436">
    <property type="component" value="Unassembled WGS sequence"/>
</dbReference>
<evidence type="ECO:0000256" key="1">
    <source>
        <dbReference type="SAM" id="MobiDB-lite"/>
    </source>
</evidence>
<feature type="region of interest" description="Disordered" evidence="1">
    <location>
        <begin position="1"/>
        <end position="24"/>
    </location>
</feature>
<evidence type="ECO:0000313" key="3">
    <source>
        <dbReference type="Proteomes" id="UP000799436"/>
    </source>
</evidence>
<dbReference type="AlphaFoldDB" id="A0A6G1LLV4"/>
<proteinExistence type="predicted"/>
<name>A0A6G1LLV4_9PEZI</name>
<dbReference type="EMBL" id="ML995810">
    <property type="protein sequence ID" value="KAF2773600.1"/>
    <property type="molecule type" value="Genomic_DNA"/>
</dbReference>
<accession>A0A6G1LLV4</accession>
<reference evidence="2" key="1">
    <citation type="journal article" date="2020" name="Stud. Mycol.">
        <title>101 Dothideomycetes genomes: a test case for predicting lifestyles and emergence of pathogens.</title>
        <authorList>
            <person name="Haridas S."/>
            <person name="Albert R."/>
            <person name="Binder M."/>
            <person name="Bloem J."/>
            <person name="Labutti K."/>
            <person name="Salamov A."/>
            <person name="Andreopoulos B."/>
            <person name="Baker S."/>
            <person name="Barry K."/>
            <person name="Bills G."/>
            <person name="Bluhm B."/>
            <person name="Cannon C."/>
            <person name="Castanera R."/>
            <person name="Culley D."/>
            <person name="Daum C."/>
            <person name="Ezra D."/>
            <person name="Gonzalez J."/>
            <person name="Henrissat B."/>
            <person name="Kuo A."/>
            <person name="Liang C."/>
            <person name="Lipzen A."/>
            <person name="Lutzoni F."/>
            <person name="Magnuson J."/>
            <person name="Mondo S."/>
            <person name="Nolan M."/>
            <person name="Ohm R."/>
            <person name="Pangilinan J."/>
            <person name="Park H.-J."/>
            <person name="Ramirez L."/>
            <person name="Alfaro M."/>
            <person name="Sun H."/>
            <person name="Tritt A."/>
            <person name="Yoshinaga Y."/>
            <person name="Zwiers L.-H."/>
            <person name="Turgeon B."/>
            <person name="Goodwin S."/>
            <person name="Spatafora J."/>
            <person name="Crous P."/>
            <person name="Grigoriev I."/>
        </authorList>
    </citation>
    <scope>NUCLEOTIDE SEQUENCE</scope>
    <source>
        <strain evidence="2">CBS 116005</strain>
    </source>
</reference>
<evidence type="ECO:0000313" key="2">
    <source>
        <dbReference type="EMBL" id="KAF2773600.1"/>
    </source>
</evidence>
<sequence length="72" mass="7734">MTCTQSAASARVAKSDLLPNDSWSTAKPCHTLATAAEPRNRGTLSFASLVGHSRQPRRSVHGRDDISRLDTA</sequence>
<organism evidence="2 3">
    <name type="scientific">Teratosphaeria nubilosa</name>
    <dbReference type="NCBI Taxonomy" id="161662"/>
    <lineage>
        <taxon>Eukaryota</taxon>
        <taxon>Fungi</taxon>
        <taxon>Dikarya</taxon>
        <taxon>Ascomycota</taxon>
        <taxon>Pezizomycotina</taxon>
        <taxon>Dothideomycetes</taxon>
        <taxon>Dothideomycetidae</taxon>
        <taxon>Mycosphaerellales</taxon>
        <taxon>Teratosphaeriaceae</taxon>
        <taxon>Teratosphaeria</taxon>
    </lineage>
</organism>
<gene>
    <name evidence="2" type="ORF">EJ03DRAFT_102035</name>
</gene>
<protein>
    <submittedName>
        <fullName evidence="2">Uncharacterized protein</fullName>
    </submittedName>
</protein>